<evidence type="ECO:0000256" key="5">
    <source>
        <dbReference type="ARBA" id="ARBA00012161"/>
    </source>
</evidence>
<keyword evidence="17" id="KW-1185">Reference proteome</keyword>
<keyword evidence="14" id="KW-0539">Nucleus</keyword>
<dbReference type="OrthoDB" id="1164111at2759"/>
<comment type="catalytic activity">
    <reaction evidence="1">
        <text>Exonucleolytic cleavage of poly(A) to 5'-AMP.</text>
        <dbReference type="EC" id="3.1.13.4"/>
    </reaction>
</comment>
<evidence type="ECO:0000256" key="2">
    <source>
        <dbReference type="ARBA" id="ARBA00004123"/>
    </source>
</evidence>
<dbReference type="GO" id="GO:0005634">
    <property type="term" value="C:nucleus"/>
    <property type="evidence" value="ECO:0007669"/>
    <property type="project" value="UniProtKB-SubCell"/>
</dbReference>
<evidence type="ECO:0000256" key="8">
    <source>
        <dbReference type="ARBA" id="ARBA00022723"/>
    </source>
</evidence>
<protein>
    <recommendedName>
        <fullName evidence="5">poly(A)-specific ribonuclease</fullName>
        <ecNumber evidence="5">3.1.13.4</ecNumber>
    </recommendedName>
</protein>
<reference evidence="16" key="1">
    <citation type="journal article" date="2020" name="Stud. Mycol.">
        <title>101 Dothideomycetes genomes: a test case for predicting lifestyles and emergence of pathogens.</title>
        <authorList>
            <person name="Haridas S."/>
            <person name="Albert R."/>
            <person name="Binder M."/>
            <person name="Bloem J."/>
            <person name="Labutti K."/>
            <person name="Salamov A."/>
            <person name="Andreopoulos B."/>
            <person name="Baker S."/>
            <person name="Barry K."/>
            <person name="Bills G."/>
            <person name="Bluhm B."/>
            <person name="Cannon C."/>
            <person name="Castanera R."/>
            <person name="Culley D."/>
            <person name="Daum C."/>
            <person name="Ezra D."/>
            <person name="Gonzalez J."/>
            <person name="Henrissat B."/>
            <person name="Kuo A."/>
            <person name="Liang C."/>
            <person name="Lipzen A."/>
            <person name="Lutzoni F."/>
            <person name="Magnuson J."/>
            <person name="Mondo S."/>
            <person name="Nolan M."/>
            <person name="Ohm R."/>
            <person name="Pangilinan J."/>
            <person name="Park H.-J."/>
            <person name="Ramirez L."/>
            <person name="Alfaro M."/>
            <person name="Sun H."/>
            <person name="Tritt A."/>
            <person name="Yoshinaga Y."/>
            <person name="Zwiers L.-H."/>
            <person name="Turgeon B."/>
            <person name="Goodwin S."/>
            <person name="Spatafora J."/>
            <person name="Crous P."/>
            <person name="Grigoriev I."/>
        </authorList>
    </citation>
    <scope>NUCLEOTIDE SEQUENCE</scope>
    <source>
        <strain evidence="16">CBS 279.74</strain>
    </source>
</reference>
<dbReference type="GO" id="GO:0003723">
    <property type="term" value="F:RNA binding"/>
    <property type="evidence" value="ECO:0007669"/>
    <property type="project" value="UniProtKB-KW"/>
</dbReference>
<keyword evidence="7" id="KW-0540">Nuclease</keyword>
<name>A0A6G1KSM5_9PLEO</name>
<evidence type="ECO:0000256" key="4">
    <source>
        <dbReference type="ARBA" id="ARBA00008372"/>
    </source>
</evidence>
<dbReference type="GO" id="GO:0004535">
    <property type="term" value="F:poly(A)-specific ribonuclease activity"/>
    <property type="evidence" value="ECO:0007669"/>
    <property type="project" value="UniProtKB-EC"/>
</dbReference>
<feature type="compositionally biased region" description="Low complexity" evidence="15">
    <location>
        <begin position="26"/>
        <end position="41"/>
    </location>
</feature>
<dbReference type="SUPFAM" id="SSF53098">
    <property type="entry name" value="Ribonuclease H-like"/>
    <property type="match status" value="1"/>
</dbReference>
<proteinExistence type="inferred from homology"/>
<feature type="region of interest" description="Disordered" evidence="15">
    <location>
        <begin position="471"/>
        <end position="517"/>
    </location>
</feature>
<dbReference type="Gene3D" id="3.30.420.10">
    <property type="entry name" value="Ribonuclease H-like superfamily/Ribonuclease H"/>
    <property type="match status" value="1"/>
</dbReference>
<dbReference type="PANTHER" id="PTHR10797">
    <property type="entry name" value="CCR4-NOT TRANSCRIPTION COMPLEX SUBUNIT"/>
    <property type="match status" value="1"/>
</dbReference>
<evidence type="ECO:0000256" key="13">
    <source>
        <dbReference type="ARBA" id="ARBA00023163"/>
    </source>
</evidence>
<dbReference type="GO" id="GO:0030014">
    <property type="term" value="C:CCR4-NOT complex"/>
    <property type="evidence" value="ECO:0007669"/>
    <property type="project" value="InterPro"/>
</dbReference>
<feature type="compositionally biased region" description="Polar residues" evidence="15">
    <location>
        <begin position="42"/>
        <end position="57"/>
    </location>
</feature>
<dbReference type="AlphaFoldDB" id="A0A6G1KSM5"/>
<dbReference type="InterPro" id="IPR039637">
    <property type="entry name" value="CNOT7/CNOT8/Pop2"/>
</dbReference>
<keyword evidence="6" id="KW-0963">Cytoplasm</keyword>
<evidence type="ECO:0000256" key="9">
    <source>
        <dbReference type="ARBA" id="ARBA00022801"/>
    </source>
</evidence>
<accession>A0A6G1KSM5</accession>
<evidence type="ECO:0000256" key="6">
    <source>
        <dbReference type="ARBA" id="ARBA00022490"/>
    </source>
</evidence>
<dbReference type="Pfam" id="PF04857">
    <property type="entry name" value="CAF1"/>
    <property type="match status" value="2"/>
</dbReference>
<comment type="subcellular location">
    <subcellularLocation>
        <location evidence="3">Cytoplasm</location>
    </subcellularLocation>
    <subcellularLocation>
        <location evidence="2">Nucleus</location>
    </subcellularLocation>
</comment>
<organism evidence="16 17">
    <name type="scientific">Pleomassaria siparia CBS 279.74</name>
    <dbReference type="NCBI Taxonomy" id="1314801"/>
    <lineage>
        <taxon>Eukaryota</taxon>
        <taxon>Fungi</taxon>
        <taxon>Dikarya</taxon>
        <taxon>Ascomycota</taxon>
        <taxon>Pezizomycotina</taxon>
        <taxon>Dothideomycetes</taxon>
        <taxon>Pleosporomycetidae</taxon>
        <taxon>Pleosporales</taxon>
        <taxon>Pleomassariaceae</taxon>
        <taxon>Pleomassaria</taxon>
    </lineage>
</organism>
<dbReference type="GO" id="GO:0046872">
    <property type="term" value="F:metal ion binding"/>
    <property type="evidence" value="ECO:0007669"/>
    <property type="project" value="UniProtKB-KW"/>
</dbReference>
<gene>
    <name evidence="16" type="ORF">K504DRAFT_25700</name>
</gene>
<keyword evidence="8" id="KW-0479">Metal-binding</keyword>
<keyword evidence="12" id="KW-0805">Transcription regulation</keyword>
<dbReference type="InterPro" id="IPR036397">
    <property type="entry name" value="RNaseH_sf"/>
</dbReference>
<evidence type="ECO:0000313" key="17">
    <source>
        <dbReference type="Proteomes" id="UP000799428"/>
    </source>
</evidence>
<dbReference type="EC" id="3.1.13.4" evidence="5"/>
<evidence type="ECO:0000256" key="11">
    <source>
        <dbReference type="ARBA" id="ARBA00022884"/>
    </source>
</evidence>
<evidence type="ECO:0000256" key="3">
    <source>
        <dbReference type="ARBA" id="ARBA00004496"/>
    </source>
</evidence>
<evidence type="ECO:0000256" key="7">
    <source>
        <dbReference type="ARBA" id="ARBA00022722"/>
    </source>
</evidence>
<dbReference type="InterPro" id="IPR006941">
    <property type="entry name" value="RNase_CAF1"/>
</dbReference>
<feature type="region of interest" description="Disordered" evidence="15">
    <location>
        <begin position="26"/>
        <end position="57"/>
    </location>
</feature>
<dbReference type="GO" id="GO:0005737">
    <property type="term" value="C:cytoplasm"/>
    <property type="evidence" value="ECO:0007669"/>
    <property type="project" value="UniProtKB-SubCell"/>
</dbReference>
<comment type="similarity">
    <text evidence="4">Belongs to the CAF1 family.</text>
</comment>
<dbReference type="EMBL" id="MU005764">
    <property type="protein sequence ID" value="KAF2715391.1"/>
    <property type="molecule type" value="Genomic_DNA"/>
</dbReference>
<evidence type="ECO:0000256" key="1">
    <source>
        <dbReference type="ARBA" id="ARBA00001663"/>
    </source>
</evidence>
<evidence type="ECO:0000256" key="10">
    <source>
        <dbReference type="ARBA" id="ARBA00022839"/>
    </source>
</evidence>
<evidence type="ECO:0000256" key="15">
    <source>
        <dbReference type="SAM" id="MobiDB-lite"/>
    </source>
</evidence>
<evidence type="ECO:0000256" key="12">
    <source>
        <dbReference type="ARBA" id="ARBA00023015"/>
    </source>
</evidence>
<evidence type="ECO:0000256" key="14">
    <source>
        <dbReference type="ARBA" id="ARBA00023242"/>
    </source>
</evidence>
<evidence type="ECO:0000313" key="16">
    <source>
        <dbReference type="EMBL" id="KAF2715391.1"/>
    </source>
</evidence>
<keyword evidence="11" id="KW-0694">RNA-binding</keyword>
<keyword evidence="9" id="KW-0378">Hydrolase</keyword>
<keyword evidence="10" id="KW-0269">Exonuclease</keyword>
<dbReference type="InterPro" id="IPR012337">
    <property type="entry name" value="RNaseH-like_sf"/>
</dbReference>
<sequence>MPPPGGRFPGHNLSNPFAHLNNQLHQQPHLQQQHQQNLQHPSFTGNPGHNINLFGHNQGNFQSNAGIGGGLGGAGIGGAVGIGGVSGGTGLDGQEARMRFAHGAQLQQEAALGQGQGGAKGIAGQRIREVWRSNLHQEMDLLRSLIDQFPYISMSMVNGGKTITEWDTEFPGVVARPIGEFNSKASYHYQTVRCNVDLLKIIQLGVTLFSVQGEIPPSHLDASQLSYQPKAVQHYANNIIVCPCTWTFNFQFSLDNDMYNEESIQMLKKSGADFEKHATQGINPDEFGSLLITSGMTLTTDVNWISFHSGYDFAYLVKMLSATQLPEDEESYRKLVQIFFPKLLDVKYLWRHANNLVRRGVINTQATNILNNLGTKSGLQDLADELGCQRIGASHTAGSDAWLTGTVFWELRKKIFDNAVPEDLNGQMWGLTGVGPPASATAQAAVLAAQGQQNITGYQGMNGGMMFHPGTGTTHRGEGPSTPTSHPAGLASTPGQSHGGMTPGATGAFGEFRYTGK</sequence>
<dbReference type="Proteomes" id="UP000799428">
    <property type="component" value="Unassembled WGS sequence"/>
</dbReference>
<keyword evidence="13" id="KW-0804">Transcription</keyword>